<protein>
    <submittedName>
        <fullName evidence="1">Membrane protein Ycf1</fullName>
    </submittedName>
</protein>
<sequence>MIHNREELLYPGRIFAYEADKILKFLYFDMQNWNIKRILKSILFRFKIIDETIDELSESKKTSTISKNNSKIEVIEESPVKMESINWTNSSFTEKRIKDLNVKTKTIIKQIETMTEEKKEAHISNIYISHGRAIISQMHDELFLQIVKTNFLTLSLYLYMYYVPNLNLDPTIM</sequence>
<dbReference type="Proteomes" id="UP000002051">
    <property type="component" value="Unassembled WGS sequence"/>
</dbReference>
<dbReference type="AlphaFoldDB" id="G7I5S7"/>
<keyword evidence="3" id="KW-1185">Reference proteome</keyword>
<reference evidence="2" key="3">
    <citation type="submission" date="2015-04" db="UniProtKB">
        <authorList>
            <consortium name="EnsemblPlants"/>
        </authorList>
    </citation>
    <scope>IDENTIFICATION</scope>
    <source>
        <strain evidence="2">cv. Jemalong A17</strain>
    </source>
</reference>
<dbReference type="PaxDb" id="3880-AES58916"/>
<dbReference type="HOGENOM" id="CLU_1549872_0_0_1"/>
<dbReference type="EnsemblPlants" id="AES58916">
    <property type="protein sequence ID" value="AES58916"/>
    <property type="gene ID" value="MTR_1g011260"/>
</dbReference>
<evidence type="ECO:0000313" key="1">
    <source>
        <dbReference type="EMBL" id="AES58916.1"/>
    </source>
</evidence>
<evidence type="ECO:0000313" key="2">
    <source>
        <dbReference type="EnsemblPlants" id="AES58916"/>
    </source>
</evidence>
<dbReference type="EMBL" id="CM001217">
    <property type="protein sequence ID" value="AES58916.1"/>
    <property type="molecule type" value="Genomic_DNA"/>
</dbReference>
<gene>
    <name evidence="1" type="ordered locus">MTR_1g011260</name>
</gene>
<accession>G7I5S7</accession>
<evidence type="ECO:0000313" key="3">
    <source>
        <dbReference type="Proteomes" id="UP000002051"/>
    </source>
</evidence>
<reference evidence="1 3" key="1">
    <citation type="journal article" date="2011" name="Nature">
        <title>The Medicago genome provides insight into the evolution of rhizobial symbioses.</title>
        <authorList>
            <person name="Young N.D."/>
            <person name="Debelle F."/>
            <person name="Oldroyd G.E."/>
            <person name="Geurts R."/>
            <person name="Cannon S.B."/>
            <person name="Udvardi M.K."/>
            <person name="Benedito V.A."/>
            <person name="Mayer K.F."/>
            <person name="Gouzy J."/>
            <person name="Schoof H."/>
            <person name="Van de Peer Y."/>
            <person name="Proost S."/>
            <person name="Cook D.R."/>
            <person name="Meyers B.C."/>
            <person name="Spannagl M."/>
            <person name="Cheung F."/>
            <person name="De Mita S."/>
            <person name="Krishnakumar V."/>
            <person name="Gundlach H."/>
            <person name="Zhou S."/>
            <person name="Mudge J."/>
            <person name="Bharti A.K."/>
            <person name="Murray J.D."/>
            <person name="Naoumkina M.A."/>
            <person name="Rosen B."/>
            <person name="Silverstein K.A."/>
            <person name="Tang H."/>
            <person name="Rombauts S."/>
            <person name="Zhao P.X."/>
            <person name="Zhou P."/>
            <person name="Barbe V."/>
            <person name="Bardou P."/>
            <person name="Bechner M."/>
            <person name="Bellec A."/>
            <person name="Berger A."/>
            <person name="Berges H."/>
            <person name="Bidwell S."/>
            <person name="Bisseling T."/>
            <person name="Choisne N."/>
            <person name="Couloux A."/>
            <person name="Denny R."/>
            <person name="Deshpande S."/>
            <person name="Dai X."/>
            <person name="Doyle J.J."/>
            <person name="Dudez A.M."/>
            <person name="Farmer A.D."/>
            <person name="Fouteau S."/>
            <person name="Franken C."/>
            <person name="Gibelin C."/>
            <person name="Gish J."/>
            <person name="Goldstein S."/>
            <person name="Gonzalez A.J."/>
            <person name="Green P.J."/>
            <person name="Hallab A."/>
            <person name="Hartog M."/>
            <person name="Hua A."/>
            <person name="Humphray S.J."/>
            <person name="Jeong D.H."/>
            <person name="Jing Y."/>
            <person name="Jocker A."/>
            <person name="Kenton S.M."/>
            <person name="Kim D.J."/>
            <person name="Klee K."/>
            <person name="Lai H."/>
            <person name="Lang C."/>
            <person name="Lin S."/>
            <person name="Macmil S.L."/>
            <person name="Magdelenat G."/>
            <person name="Matthews L."/>
            <person name="McCorrison J."/>
            <person name="Monaghan E.L."/>
            <person name="Mun J.H."/>
            <person name="Najar F.Z."/>
            <person name="Nicholson C."/>
            <person name="Noirot C."/>
            <person name="O'Bleness M."/>
            <person name="Paule C.R."/>
            <person name="Poulain J."/>
            <person name="Prion F."/>
            <person name="Qin B."/>
            <person name="Qu C."/>
            <person name="Retzel E.F."/>
            <person name="Riddle C."/>
            <person name="Sallet E."/>
            <person name="Samain S."/>
            <person name="Samson N."/>
            <person name="Sanders I."/>
            <person name="Saurat O."/>
            <person name="Scarpelli C."/>
            <person name="Schiex T."/>
            <person name="Segurens B."/>
            <person name="Severin A.J."/>
            <person name="Sherrier D.J."/>
            <person name="Shi R."/>
            <person name="Sims S."/>
            <person name="Singer S.R."/>
            <person name="Sinharoy S."/>
            <person name="Sterck L."/>
            <person name="Viollet A."/>
            <person name="Wang B.B."/>
            <person name="Wang K."/>
            <person name="Wang M."/>
            <person name="Wang X."/>
            <person name="Warfsmann J."/>
            <person name="Weissenbach J."/>
            <person name="White D.D."/>
            <person name="White J.D."/>
            <person name="Wiley G.B."/>
            <person name="Wincker P."/>
            <person name="Xing Y."/>
            <person name="Yang L."/>
            <person name="Yao Z."/>
            <person name="Ying F."/>
            <person name="Zhai J."/>
            <person name="Zhou L."/>
            <person name="Zuber A."/>
            <person name="Denarie J."/>
            <person name="Dixon R.A."/>
            <person name="May G.D."/>
            <person name="Schwartz D.C."/>
            <person name="Rogers J."/>
            <person name="Quetier F."/>
            <person name="Town C.D."/>
            <person name="Roe B.A."/>
        </authorList>
    </citation>
    <scope>NUCLEOTIDE SEQUENCE [LARGE SCALE GENOMIC DNA]</scope>
    <source>
        <strain evidence="1">A17</strain>
        <strain evidence="2 3">cv. Jemalong A17</strain>
    </source>
</reference>
<organism evidence="1 3">
    <name type="scientific">Medicago truncatula</name>
    <name type="common">Barrel medic</name>
    <name type="synonym">Medicago tribuloides</name>
    <dbReference type="NCBI Taxonomy" id="3880"/>
    <lineage>
        <taxon>Eukaryota</taxon>
        <taxon>Viridiplantae</taxon>
        <taxon>Streptophyta</taxon>
        <taxon>Embryophyta</taxon>
        <taxon>Tracheophyta</taxon>
        <taxon>Spermatophyta</taxon>
        <taxon>Magnoliopsida</taxon>
        <taxon>eudicotyledons</taxon>
        <taxon>Gunneridae</taxon>
        <taxon>Pentapetalae</taxon>
        <taxon>rosids</taxon>
        <taxon>fabids</taxon>
        <taxon>Fabales</taxon>
        <taxon>Fabaceae</taxon>
        <taxon>Papilionoideae</taxon>
        <taxon>50 kb inversion clade</taxon>
        <taxon>NPAAA clade</taxon>
        <taxon>Hologalegina</taxon>
        <taxon>IRL clade</taxon>
        <taxon>Trifolieae</taxon>
        <taxon>Medicago</taxon>
    </lineage>
</organism>
<proteinExistence type="predicted"/>
<reference evidence="1 3" key="2">
    <citation type="journal article" date="2014" name="BMC Genomics">
        <title>An improved genome release (version Mt4.0) for the model legume Medicago truncatula.</title>
        <authorList>
            <person name="Tang H."/>
            <person name="Krishnakumar V."/>
            <person name="Bidwell S."/>
            <person name="Rosen B."/>
            <person name="Chan A."/>
            <person name="Zhou S."/>
            <person name="Gentzbittel L."/>
            <person name="Childs K.L."/>
            <person name="Yandell M."/>
            <person name="Gundlach H."/>
            <person name="Mayer K.F."/>
            <person name="Schwartz D.C."/>
            <person name="Town C.D."/>
        </authorList>
    </citation>
    <scope>GENOME REANNOTATION</scope>
    <source>
        <strain evidence="2 3">cv. Jemalong A17</strain>
    </source>
</reference>
<name>G7I5S7_MEDTR</name>